<evidence type="ECO:0000313" key="7">
    <source>
        <dbReference type="EMBL" id="KPP75628.1"/>
    </source>
</evidence>
<evidence type="ECO:0000313" key="8">
    <source>
        <dbReference type="Proteomes" id="UP000034805"/>
    </source>
</evidence>
<reference evidence="7 8" key="1">
    <citation type="submission" date="2015-08" db="EMBL/GenBank/DDBJ databases">
        <title>The genome of the Asian arowana (Scleropages formosus).</title>
        <authorList>
            <person name="Tan M.H."/>
            <person name="Gan H.M."/>
            <person name="Croft L.J."/>
            <person name="Austin C.M."/>
        </authorList>
    </citation>
    <scope>NUCLEOTIDE SEQUENCE [LARGE SCALE GENOMIC DNA]</scope>
    <source>
        <strain evidence="7">Aro1</strain>
    </source>
</reference>
<dbReference type="GO" id="GO:0008017">
    <property type="term" value="F:microtubule binding"/>
    <property type="evidence" value="ECO:0007669"/>
    <property type="project" value="TreeGrafter"/>
</dbReference>
<feature type="compositionally biased region" description="Polar residues" evidence="5">
    <location>
        <begin position="319"/>
        <end position="329"/>
    </location>
</feature>
<feature type="compositionally biased region" description="Low complexity" evidence="5">
    <location>
        <begin position="460"/>
        <end position="476"/>
    </location>
</feature>
<accession>A0A0P7XH78</accession>
<proteinExistence type="predicted"/>
<feature type="region of interest" description="Disordered" evidence="5">
    <location>
        <begin position="584"/>
        <end position="614"/>
    </location>
</feature>
<evidence type="ECO:0000256" key="2">
    <source>
        <dbReference type="ARBA" id="ARBA00022490"/>
    </source>
</evidence>
<feature type="domain" description="G2 and S phase-expressed protein 1 N-terminal" evidence="6">
    <location>
        <begin position="170"/>
        <end position="297"/>
    </location>
</feature>
<sequence>MKVNESKEDRLTRIRLVRRLWILVEDGIARAPRHKKLFEVLEKLLDAKQGLEEVTATVGDLVYHKYVRAGQSIPKMLTLLGDTDGCEYLSKMITEELFQHFNTSVTSAPETRADMSKERHGVKCIKFRVSSPLTHVSKGKETDLQTPRVRHVKGFGAALQSMASLTSPGTSSGKEDDEDEVFLGPFSHKEKCMSVGIDCSVRKDASSGRSVGEEPSWSPLPGDKFVEIFNEAHLLAREIERKNSDKGVAEEVRAMEKHAETKENFVDDPRAKLNVLGKAANLALSPIKRETFCVQNSPMKRLPPAIQRRLLKTGGAPSPTKNSASTSSPARVCKALPKNTLRSKAALSSTKVLPSRPIAPGTAPLLPPDKARLPRTEKGKMLRQRSPHTRHLSSAGSSEDLLSDGTSVTSDISDTSLNTSLPLKTGSSLPASRKCGLQRQTAMKVIPLQNRIILDRKNTSSSSSSKSSMNSSLSTSPTGKGKMNTSLNSSSNNVKARTSGSANKRLSSVVPTNTRTSSSLARAPELGPPVRSKTDLQAQPIKTTPVRKPQPTASQQTSKQNLERASSVPNVPVTVVGAVPSIKGSAKPKSFVVPTPRSQSTGLQQSECPSPDAPMSMKPKRLMSLGSVESLIQKTGVLPPDVLQSPSIVGSPVQSKARRVSALPTPVKRRVSGIPLLTPKSVTRPSKSSYSAEMESLPMSAKMINHGSPVLKVNEQLNTQKLEPVSTEELSDPSELQPFSMEGEVREKTGILLNSTSEGCTPPSPVTCPSEHLESTKHAPQNQEPASPVGWQQLSDSNEVSKTQENEVLLVDAPPPVLRSEERLLIDLSNTPDFIKTSPVKPSGEQLIDLSSPLITWSPVDKENTIDGTPLINLSF</sequence>
<feature type="compositionally biased region" description="Polar residues" evidence="5">
    <location>
        <begin position="483"/>
        <end position="520"/>
    </location>
</feature>
<comment type="subcellular location">
    <subcellularLocation>
        <location evidence="1">Cytoplasm</location>
        <location evidence="1">Cytoskeleton</location>
    </subcellularLocation>
</comment>
<evidence type="ECO:0000259" key="6">
    <source>
        <dbReference type="Pfam" id="PF15259"/>
    </source>
</evidence>
<evidence type="ECO:0000256" key="3">
    <source>
        <dbReference type="ARBA" id="ARBA00022553"/>
    </source>
</evidence>
<feature type="compositionally biased region" description="Basic residues" evidence="5">
    <location>
        <begin position="381"/>
        <end position="391"/>
    </location>
</feature>
<comment type="caution">
    <text evidence="7">The sequence shown here is derived from an EMBL/GenBank/DDBJ whole genome shotgun (WGS) entry which is preliminary data.</text>
</comment>
<feature type="compositionally biased region" description="Polar residues" evidence="5">
    <location>
        <begin position="596"/>
        <end position="608"/>
    </location>
</feature>
<dbReference type="Pfam" id="PF15259">
    <property type="entry name" value="GTSE1_N"/>
    <property type="match status" value="1"/>
</dbReference>
<protein>
    <recommendedName>
        <fullName evidence="6">G2 and S phase-expressed protein 1 N-terminal domain-containing protein</fullName>
    </recommendedName>
</protein>
<dbReference type="AlphaFoldDB" id="A0A0P7XH78"/>
<dbReference type="EMBL" id="JARO02001395">
    <property type="protein sequence ID" value="KPP75628.1"/>
    <property type="molecule type" value="Genomic_DNA"/>
</dbReference>
<dbReference type="PANTHER" id="PTHR21584">
    <property type="entry name" value="DIFFERENTIAL DISPLAY AND ACTIVATED BY P53 DDA3 /G2 S PHASE EXPRESSED 1"/>
    <property type="match status" value="1"/>
</dbReference>
<dbReference type="STRING" id="113540.ENSSFOP00015032338"/>
<evidence type="ECO:0000256" key="1">
    <source>
        <dbReference type="ARBA" id="ARBA00004245"/>
    </source>
</evidence>
<feature type="compositionally biased region" description="Polar residues" evidence="5">
    <location>
        <begin position="404"/>
        <end position="430"/>
    </location>
</feature>
<feature type="region of interest" description="Disordered" evidence="5">
    <location>
        <begin position="754"/>
        <end position="814"/>
    </location>
</feature>
<organism evidence="7 8">
    <name type="scientific">Scleropages formosus</name>
    <name type="common">Asian bonytongue</name>
    <name type="synonym">Osteoglossum formosum</name>
    <dbReference type="NCBI Taxonomy" id="113540"/>
    <lineage>
        <taxon>Eukaryota</taxon>
        <taxon>Metazoa</taxon>
        <taxon>Chordata</taxon>
        <taxon>Craniata</taxon>
        <taxon>Vertebrata</taxon>
        <taxon>Euteleostomi</taxon>
        <taxon>Actinopterygii</taxon>
        <taxon>Neopterygii</taxon>
        <taxon>Teleostei</taxon>
        <taxon>Osteoglossocephala</taxon>
        <taxon>Osteoglossomorpha</taxon>
        <taxon>Osteoglossiformes</taxon>
        <taxon>Osteoglossidae</taxon>
        <taxon>Scleropages</taxon>
    </lineage>
</organism>
<name>A0A0P7XH78_SCLFO</name>
<dbReference type="Proteomes" id="UP000034805">
    <property type="component" value="Unassembled WGS sequence"/>
</dbReference>
<keyword evidence="2" id="KW-0963">Cytoplasm</keyword>
<feature type="compositionally biased region" description="Polar residues" evidence="5">
    <location>
        <begin position="551"/>
        <end position="564"/>
    </location>
</feature>
<dbReference type="InterPro" id="IPR032768">
    <property type="entry name" value="GTSE1_N"/>
</dbReference>
<feature type="compositionally biased region" description="Basic and acidic residues" evidence="5">
    <location>
        <begin position="369"/>
        <end position="380"/>
    </location>
</feature>
<keyword evidence="4" id="KW-0206">Cytoskeleton</keyword>
<feature type="region of interest" description="Disordered" evidence="5">
    <location>
        <begin position="311"/>
        <end position="566"/>
    </location>
</feature>
<evidence type="ECO:0000256" key="5">
    <source>
        <dbReference type="SAM" id="MobiDB-lite"/>
    </source>
</evidence>
<dbReference type="InterPro" id="IPR026657">
    <property type="entry name" value="DDA3/GTSE-1"/>
</dbReference>
<feature type="compositionally biased region" description="Polar residues" evidence="5">
    <location>
        <begin position="340"/>
        <end position="352"/>
    </location>
</feature>
<gene>
    <name evidence="7" type="ORF">Z043_105112</name>
</gene>
<feature type="region of interest" description="Disordered" evidence="5">
    <location>
        <begin position="723"/>
        <end position="742"/>
    </location>
</feature>
<keyword evidence="3" id="KW-0597">Phosphoprotein</keyword>
<dbReference type="PANTHER" id="PTHR21584:SF10">
    <property type="entry name" value="G2 AND S PHASE-EXPRESSED PROTEIN 1"/>
    <property type="match status" value="1"/>
</dbReference>
<feature type="compositionally biased region" description="Polar residues" evidence="5">
    <location>
        <begin position="778"/>
        <end position="803"/>
    </location>
</feature>
<dbReference type="GO" id="GO:0005881">
    <property type="term" value="C:cytoplasmic microtubule"/>
    <property type="evidence" value="ECO:0007669"/>
    <property type="project" value="TreeGrafter"/>
</dbReference>
<evidence type="ECO:0000256" key="4">
    <source>
        <dbReference type="ARBA" id="ARBA00023212"/>
    </source>
</evidence>